<name>A0A0F9WWY7_9ZZZZ</name>
<dbReference type="EMBL" id="LAZR01000183">
    <property type="protein sequence ID" value="KKN83513.1"/>
    <property type="molecule type" value="Genomic_DNA"/>
</dbReference>
<dbReference type="AlphaFoldDB" id="A0A0F9WWY7"/>
<proteinExistence type="predicted"/>
<feature type="compositionally biased region" description="Basic and acidic residues" evidence="1">
    <location>
        <begin position="35"/>
        <end position="51"/>
    </location>
</feature>
<evidence type="ECO:0000313" key="2">
    <source>
        <dbReference type="EMBL" id="KKN83513.1"/>
    </source>
</evidence>
<protein>
    <submittedName>
        <fullName evidence="2">Uncharacterized protein</fullName>
    </submittedName>
</protein>
<feature type="region of interest" description="Disordered" evidence="1">
    <location>
        <begin position="23"/>
        <end position="102"/>
    </location>
</feature>
<gene>
    <name evidence="2" type="ORF">LCGC14_0297510</name>
</gene>
<comment type="caution">
    <text evidence="2">The sequence shown here is derived from an EMBL/GenBank/DDBJ whole genome shotgun (WGS) entry which is preliminary data.</text>
</comment>
<evidence type="ECO:0000256" key="1">
    <source>
        <dbReference type="SAM" id="MobiDB-lite"/>
    </source>
</evidence>
<reference evidence="2" key="1">
    <citation type="journal article" date="2015" name="Nature">
        <title>Complex archaea that bridge the gap between prokaryotes and eukaryotes.</title>
        <authorList>
            <person name="Spang A."/>
            <person name="Saw J.H."/>
            <person name="Jorgensen S.L."/>
            <person name="Zaremba-Niedzwiedzka K."/>
            <person name="Martijn J."/>
            <person name="Lind A.E."/>
            <person name="van Eijk R."/>
            <person name="Schleper C."/>
            <person name="Guy L."/>
            <person name="Ettema T.J."/>
        </authorList>
    </citation>
    <scope>NUCLEOTIDE SEQUENCE</scope>
</reference>
<sequence>MGDNFGKRIDLFGRQEETRSYLRNLSMIEPPKPLELPRHEKENERLSRSNREQVSQQTGISVEELERRKKQIGLASLPNVTEETSSPSDDTSKGDTTPDDPRARLADAEAKINQLVQFISDQREVSVPQNADLERSYELEGAEITEIVPGDGIDVDNPAPGQFIVSLATKFLEEEEATDSDTDLDNDQGTHDNPLALAIGVSANADVDEPQTDTWNRNSQGVNDGFTMAFHRSAYSDTGDEVFHGDYRVVTFDSQGKAVSVTLETEYTVDAPEDCDIIDGGTW</sequence>
<organism evidence="2">
    <name type="scientific">marine sediment metagenome</name>
    <dbReference type="NCBI Taxonomy" id="412755"/>
    <lineage>
        <taxon>unclassified sequences</taxon>
        <taxon>metagenomes</taxon>
        <taxon>ecological metagenomes</taxon>
    </lineage>
</organism>
<accession>A0A0F9WWY7</accession>